<gene>
    <name evidence="1" type="ORF">A1355_12005</name>
</gene>
<dbReference type="Proteomes" id="UP000077628">
    <property type="component" value="Unassembled WGS sequence"/>
</dbReference>
<dbReference type="AlphaFoldDB" id="A0A177NCP8"/>
<evidence type="ECO:0000313" key="1">
    <source>
        <dbReference type="EMBL" id="OAI14989.1"/>
    </source>
</evidence>
<reference evidence="2" key="1">
    <citation type="submission" date="2016-03" db="EMBL/GenBank/DDBJ databases">
        <authorList>
            <person name="Heylen K."/>
            <person name="De Vos P."/>
            <person name="Vekeman B."/>
        </authorList>
    </citation>
    <scope>NUCLEOTIDE SEQUENCE [LARGE SCALE GENOMIC DNA]</scope>
    <source>
        <strain evidence="2">R-45383</strain>
    </source>
</reference>
<comment type="caution">
    <text evidence="1">The sequence shown here is derived from an EMBL/GenBank/DDBJ whole genome shotgun (WGS) entry which is preliminary data.</text>
</comment>
<accession>A0A177NCP8</accession>
<sequence>MRLTAFALVSTVNIASALEGDSLKSSIYINQKVELQCGKHTVAITCGNIFNSVDVRMGRKCNYNLLTFTGPDGKVTEPPPPKSKKFDFYGKTPVGLGCDKAKNGLYYVEVDYSSCLGNGNSCTTSHLFTSTGDRLTADISDRMEQLQKARKKLGLTHITLPFIYIEGQ</sequence>
<name>A0A177NCP8_9GAMM</name>
<dbReference type="EMBL" id="LUUK01000196">
    <property type="protein sequence ID" value="OAI14989.1"/>
    <property type="molecule type" value="Genomic_DNA"/>
</dbReference>
<keyword evidence="2" id="KW-1185">Reference proteome</keyword>
<evidence type="ECO:0000313" key="2">
    <source>
        <dbReference type="Proteomes" id="UP000077628"/>
    </source>
</evidence>
<organism evidence="1 2">
    <name type="scientific">Methylomonas koyamae</name>
    <dbReference type="NCBI Taxonomy" id="702114"/>
    <lineage>
        <taxon>Bacteria</taxon>
        <taxon>Pseudomonadati</taxon>
        <taxon>Pseudomonadota</taxon>
        <taxon>Gammaproteobacteria</taxon>
        <taxon>Methylococcales</taxon>
        <taxon>Methylococcaceae</taxon>
        <taxon>Methylomonas</taxon>
    </lineage>
</organism>
<proteinExistence type="predicted"/>
<protein>
    <submittedName>
        <fullName evidence="1">Uncharacterized protein</fullName>
    </submittedName>
</protein>